<proteinExistence type="predicted"/>
<gene>
    <name evidence="2" type="ORF">ACFOEV_05685</name>
</gene>
<reference evidence="3" key="1">
    <citation type="journal article" date="2019" name="Int. J. Syst. Evol. Microbiol.">
        <title>The Global Catalogue of Microorganisms (GCM) 10K type strain sequencing project: providing services to taxonomists for standard genome sequencing and annotation.</title>
        <authorList>
            <consortium name="The Broad Institute Genomics Platform"/>
            <consortium name="The Broad Institute Genome Sequencing Center for Infectious Disease"/>
            <person name="Wu L."/>
            <person name="Ma J."/>
        </authorList>
    </citation>
    <scope>NUCLEOTIDE SEQUENCE [LARGE SCALE GENOMIC DNA]</scope>
    <source>
        <strain evidence="3">CECT 7698</strain>
    </source>
</reference>
<evidence type="ECO:0000256" key="1">
    <source>
        <dbReference type="SAM" id="Phobius"/>
    </source>
</evidence>
<dbReference type="RefSeq" id="WP_386772170.1">
    <property type="nucleotide sequence ID" value="NZ_JBHRUG010000013.1"/>
</dbReference>
<keyword evidence="1" id="KW-1133">Transmembrane helix</keyword>
<feature type="transmembrane region" description="Helical" evidence="1">
    <location>
        <begin position="201"/>
        <end position="227"/>
    </location>
</feature>
<evidence type="ECO:0008006" key="4">
    <source>
        <dbReference type="Google" id="ProtNLM"/>
    </source>
</evidence>
<dbReference type="EMBL" id="JBHRUG010000013">
    <property type="protein sequence ID" value="MFC3283101.1"/>
    <property type="molecule type" value="Genomic_DNA"/>
</dbReference>
<protein>
    <recommendedName>
        <fullName evidence="4">Peroxidase</fullName>
    </recommendedName>
</protein>
<evidence type="ECO:0000313" key="3">
    <source>
        <dbReference type="Proteomes" id="UP001595579"/>
    </source>
</evidence>
<accession>A0ABV7LLU0</accession>
<keyword evidence="3" id="KW-1185">Reference proteome</keyword>
<keyword evidence="1" id="KW-0472">Membrane</keyword>
<evidence type="ECO:0000313" key="2">
    <source>
        <dbReference type="EMBL" id="MFC3283101.1"/>
    </source>
</evidence>
<keyword evidence="1" id="KW-0812">Transmembrane</keyword>
<name>A0ABV7LLU0_9GAMM</name>
<sequence>MMRQSALNVVMEVRPGHEASLQALLERMRQDPGGNDILPFERLDKVHFARWVLLPEAYRRAGRRYPPQLVLTANLDGDIDAHLAEMAAVGGQGLNELLGHCRDFPAQAGAEQTRRYLADHQHRVGAFYVNTLGRSVAQVSLEARLHHALQRYLDEKEWQGLPATAIRQALIRFVGSRDELCDALTPASGPGRWRWLQGWSLLAGVALVGLALAVLLLPLTLLTVLVLRLHEMANSVHNRRPRDEHVSTLEADEDQGVHNQLSAVGLIQPGPFRRVLLHVALWLLQLAVSWVFYRGKLAEIDTIHFARWVIIDNGARVYFFSNFDGSPESYQDDFIERVAFGLNLVFSNGVGWPRTRYLLFGGANDEQAFKAYYRDHQIPTAVWYQAPAYAGLTAVNVANNAAIRAGLSGAMSEAQCRAWLQRF</sequence>
<organism evidence="2 3">
    <name type="scientific">Litchfieldella rifensis</name>
    <dbReference type="NCBI Taxonomy" id="762643"/>
    <lineage>
        <taxon>Bacteria</taxon>
        <taxon>Pseudomonadati</taxon>
        <taxon>Pseudomonadota</taxon>
        <taxon>Gammaproteobacteria</taxon>
        <taxon>Oceanospirillales</taxon>
        <taxon>Halomonadaceae</taxon>
        <taxon>Litchfieldella</taxon>
    </lineage>
</organism>
<comment type="caution">
    <text evidence="2">The sequence shown here is derived from an EMBL/GenBank/DDBJ whole genome shotgun (WGS) entry which is preliminary data.</text>
</comment>
<dbReference type="Proteomes" id="UP001595579">
    <property type="component" value="Unassembled WGS sequence"/>
</dbReference>